<dbReference type="RefSeq" id="WP_263061772.1">
    <property type="nucleotide sequence ID" value="NZ_JAOUSE010000028.1"/>
</dbReference>
<keyword evidence="2" id="KW-1185">Reference proteome</keyword>
<organism evidence="1 2">
    <name type="scientific">Pallidibacillus thermolactis</name>
    <dbReference type="NCBI Taxonomy" id="251051"/>
    <lineage>
        <taxon>Bacteria</taxon>
        <taxon>Bacillati</taxon>
        <taxon>Bacillota</taxon>
        <taxon>Bacilli</taxon>
        <taxon>Bacillales</taxon>
        <taxon>Bacillaceae</taxon>
        <taxon>Pallidibacillus</taxon>
    </lineage>
</organism>
<evidence type="ECO:0000313" key="2">
    <source>
        <dbReference type="Proteomes" id="UP001208656"/>
    </source>
</evidence>
<dbReference type="InterPro" id="IPR019712">
    <property type="entry name" value="YtpB-like"/>
</dbReference>
<sequence length="353" mass="41612">MSIPKNPLSLMKQCYKKIFPIVDEELKRWNRKAEAIPNRELRKQALNSQKNKRFHCEGGAILGLLAKEKYKEAISFIVAYQTISDYLDNLCDRSTSLSPLDFRTLHQAMFDSVTIENGCKNYYRYREEQDDGGYLQELVKTCQTVLKNVKGYPIIRKHLIDLCQYYCDLQVHKHVKEEDRLPRLKNWFIANKSSLPDINWFEFAACSGSTLGIFCLVSYACQENFTRKQAQTVRNGYFPYIQGLHILLDYFIDQEEDKLGGDLNFCSYYESHEELLNRFQLFIDEADKHARLLPDRKFHQMINRGLLGLYLSDRKIQSQETELLAKKIRKHGGWISQFFYMNAKIYQRKQTKV</sequence>
<reference evidence="1 2" key="1">
    <citation type="submission" date="2022-10" db="EMBL/GenBank/DDBJ databases">
        <title>Description of Fervidibacillus gen. nov. in the family Fervidibacillaceae fam. nov. with two species, Fervidibacillus albus sp. nov., and Fervidibacillus halotolerans sp. nov., isolated from tidal flat sediments.</title>
        <authorList>
            <person name="Kwon K.K."/>
            <person name="Yang S.-H."/>
        </authorList>
    </citation>
    <scope>NUCLEOTIDE SEQUENCE [LARGE SCALE GENOMIC DNA]</scope>
    <source>
        <strain evidence="1 2">DSM 23332</strain>
    </source>
</reference>
<proteinExistence type="predicted"/>
<protein>
    <submittedName>
        <fullName evidence="1">Tetraprenyl-beta-curcumene synthase family protein</fullName>
    </submittedName>
</protein>
<dbReference type="Proteomes" id="UP001208656">
    <property type="component" value="Unassembled WGS sequence"/>
</dbReference>
<dbReference type="Pfam" id="PF10776">
    <property type="entry name" value="DUF2600"/>
    <property type="match status" value="1"/>
</dbReference>
<dbReference type="EMBL" id="JAOUSE010000028">
    <property type="protein sequence ID" value="MCU9594755.1"/>
    <property type="molecule type" value="Genomic_DNA"/>
</dbReference>
<name>A0ABT2WGU1_9BACI</name>
<accession>A0ABT2WGU1</accession>
<gene>
    <name evidence="1" type="ORF">OEV82_09935</name>
</gene>
<comment type="caution">
    <text evidence="1">The sequence shown here is derived from an EMBL/GenBank/DDBJ whole genome shotgun (WGS) entry which is preliminary data.</text>
</comment>
<evidence type="ECO:0000313" key="1">
    <source>
        <dbReference type="EMBL" id="MCU9594755.1"/>
    </source>
</evidence>